<keyword evidence="3" id="KW-1003">Cell membrane</keyword>
<dbReference type="SUPFAM" id="SSF161098">
    <property type="entry name" value="MetI-like"/>
    <property type="match status" value="1"/>
</dbReference>
<organism evidence="9 10">
    <name type="scientific">Leptospira idonii</name>
    <dbReference type="NCBI Taxonomy" id="1193500"/>
    <lineage>
        <taxon>Bacteria</taxon>
        <taxon>Pseudomonadati</taxon>
        <taxon>Spirochaetota</taxon>
        <taxon>Spirochaetia</taxon>
        <taxon>Leptospirales</taxon>
        <taxon>Leptospiraceae</taxon>
        <taxon>Leptospira</taxon>
    </lineage>
</organism>
<evidence type="ECO:0000256" key="1">
    <source>
        <dbReference type="ARBA" id="ARBA00004651"/>
    </source>
</evidence>
<evidence type="ECO:0000259" key="8">
    <source>
        <dbReference type="PROSITE" id="PS50928"/>
    </source>
</evidence>
<comment type="subcellular location">
    <subcellularLocation>
        <location evidence="1 7">Cell membrane</location>
        <topology evidence="1 7">Multi-pass membrane protein</topology>
    </subcellularLocation>
</comment>
<protein>
    <submittedName>
        <fullName evidence="9">ABC transporter permease subunit</fullName>
    </submittedName>
</protein>
<dbReference type="Gene3D" id="1.10.3720.10">
    <property type="entry name" value="MetI-like"/>
    <property type="match status" value="1"/>
</dbReference>
<dbReference type="InterPro" id="IPR035906">
    <property type="entry name" value="MetI-like_sf"/>
</dbReference>
<evidence type="ECO:0000256" key="5">
    <source>
        <dbReference type="ARBA" id="ARBA00022989"/>
    </source>
</evidence>
<keyword evidence="4 7" id="KW-0812">Transmembrane</keyword>
<keyword evidence="2 7" id="KW-0813">Transport</keyword>
<evidence type="ECO:0000256" key="3">
    <source>
        <dbReference type="ARBA" id="ARBA00022475"/>
    </source>
</evidence>
<evidence type="ECO:0000256" key="4">
    <source>
        <dbReference type="ARBA" id="ARBA00022692"/>
    </source>
</evidence>
<feature type="transmembrane region" description="Helical" evidence="7">
    <location>
        <begin position="161"/>
        <end position="184"/>
    </location>
</feature>
<sequence length="259" mass="28614">MPESLKNPRNWVRVLFLALVLFGCFKNASPNEVNLSFAGEKAFLSAEHPLGCDRLGRDNIALFSYGAVATILLCIPARAVTLLVSFFFSFLSYIRKSRYSLFVETFSSVFLSLPSLLVALVVLAVFPETKLTLLFAIVLSDWAMSYESIQAKIRDVRQSGYVAASLSLGGSSGHVFIVHFLPALRNLFEYLFLTGIPSVIMTTALFSYLGVDTSLFDWGPGLGEQISFSKDYFEKTPVSVLLPILGIIGLVYSFGRDEK</sequence>
<dbReference type="GO" id="GO:0005886">
    <property type="term" value="C:plasma membrane"/>
    <property type="evidence" value="ECO:0007669"/>
    <property type="project" value="UniProtKB-SubCell"/>
</dbReference>
<feature type="transmembrane region" description="Helical" evidence="7">
    <location>
        <begin position="190"/>
        <end position="211"/>
    </location>
</feature>
<dbReference type="OrthoDB" id="345255at2"/>
<keyword evidence="5 7" id="KW-1133">Transmembrane helix</keyword>
<evidence type="ECO:0000256" key="2">
    <source>
        <dbReference type="ARBA" id="ARBA00022448"/>
    </source>
</evidence>
<gene>
    <name evidence="9" type="ORF">EHS15_08385</name>
</gene>
<dbReference type="InterPro" id="IPR000515">
    <property type="entry name" value="MetI-like"/>
</dbReference>
<evidence type="ECO:0000256" key="6">
    <source>
        <dbReference type="ARBA" id="ARBA00023136"/>
    </source>
</evidence>
<keyword evidence="10" id="KW-1185">Reference proteome</keyword>
<comment type="similarity">
    <text evidence="7">Belongs to the binding-protein-dependent transport system permease family.</text>
</comment>
<dbReference type="GO" id="GO:0055085">
    <property type="term" value="P:transmembrane transport"/>
    <property type="evidence" value="ECO:0007669"/>
    <property type="project" value="InterPro"/>
</dbReference>
<keyword evidence="6 7" id="KW-0472">Membrane</keyword>
<feature type="transmembrane region" description="Helical" evidence="7">
    <location>
        <begin position="232"/>
        <end position="254"/>
    </location>
</feature>
<accession>A0A4R9LYF3</accession>
<evidence type="ECO:0000313" key="9">
    <source>
        <dbReference type="EMBL" id="TGN19353.1"/>
    </source>
</evidence>
<name>A0A4R9LYF3_9LEPT</name>
<dbReference type="CDD" id="cd06261">
    <property type="entry name" value="TM_PBP2"/>
    <property type="match status" value="1"/>
</dbReference>
<dbReference type="PANTHER" id="PTHR43386">
    <property type="entry name" value="OLIGOPEPTIDE TRANSPORT SYSTEM PERMEASE PROTEIN APPC"/>
    <property type="match status" value="1"/>
</dbReference>
<dbReference type="Pfam" id="PF00528">
    <property type="entry name" value="BPD_transp_1"/>
    <property type="match status" value="1"/>
</dbReference>
<dbReference type="Proteomes" id="UP000298058">
    <property type="component" value="Unassembled WGS sequence"/>
</dbReference>
<comment type="caution">
    <text evidence="9">The sequence shown here is derived from an EMBL/GenBank/DDBJ whole genome shotgun (WGS) entry which is preliminary data.</text>
</comment>
<feature type="domain" description="ABC transmembrane type-1" evidence="8">
    <location>
        <begin position="67"/>
        <end position="253"/>
    </location>
</feature>
<feature type="transmembrane region" description="Helical" evidence="7">
    <location>
        <begin position="63"/>
        <end position="94"/>
    </location>
</feature>
<evidence type="ECO:0000313" key="10">
    <source>
        <dbReference type="Proteomes" id="UP000298058"/>
    </source>
</evidence>
<dbReference type="PANTHER" id="PTHR43386:SF1">
    <property type="entry name" value="D,D-DIPEPTIDE TRANSPORT SYSTEM PERMEASE PROTEIN DDPC-RELATED"/>
    <property type="match status" value="1"/>
</dbReference>
<dbReference type="PROSITE" id="PS50928">
    <property type="entry name" value="ABC_TM1"/>
    <property type="match status" value="1"/>
</dbReference>
<proteinExistence type="inferred from homology"/>
<feature type="transmembrane region" description="Helical" evidence="7">
    <location>
        <begin position="101"/>
        <end position="125"/>
    </location>
</feature>
<dbReference type="EMBL" id="RQHW01000031">
    <property type="protein sequence ID" value="TGN19353.1"/>
    <property type="molecule type" value="Genomic_DNA"/>
</dbReference>
<dbReference type="AlphaFoldDB" id="A0A4R9LYF3"/>
<evidence type="ECO:0000256" key="7">
    <source>
        <dbReference type="RuleBase" id="RU363032"/>
    </source>
</evidence>
<dbReference type="InterPro" id="IPR050366">
    <property type="entry name" value="BP-dependent_transpt_permease"/>
</dbReference>
<reference evidence="9" key="1">
    <citation type="journal article" date="2019" name="PLoS Negl. Trop. Dis.">
        <title>Revisiting the worldwide diversity of Leptospira species in the environment.</title>
        <authorList>
            <person name="Vincent A.T."/>
            <person name="Schiettekatte O."/>
            <person name="Bourhy P."/>
            <person name="Veyrier F.J."/>
            <person name="Picardeau M."/>
        </authorList>
    </citation>
    <scope>NUCLEOTIDE SEQUENCE [LARGE SCALE GENOMIC DNA]</scope>
    <source>
        <strain evidence="9">201300427</strain>
    </source>
</reference>
<dbReference type="RefSeq" id="WP_135760117.1">
    <property type="nucleotide sequence ID" value="NZ_RQHW01000031.1"/>
</dbReference>
<dbReference type="PROSITE" id="PS51257">
    <property type="entry name" value="PROKAR_LIPOPROTEIN"/>
    <property type="match status" value="1"/>
</dbReference>